<feature type="region of interest" description="Disordered" evidence="1">
    <location>
        <begin position="27"/>
        <end position="46"/>
    </location>
</feature>
<evidence type="ECO:0000313" key="2">
    <source>
        <dbReference type="EMBL" id="DAF44822.1"/>
    </source>
</evidence>
<reference evidence="2" key="1">
    <citation type="journal article" date="2021" name="Proc. Natl. Acad. Sci. U.S.A.">
        <title>A Catalog of Tens of Thousands of Viruses from Human Metagenomes Reveals Hidden Associations with Chronic Diseases.</title>
        <authorList>
            <person name="Tisza M.J."/>
            <person name="Buck C.B."/>
        </authorList>
    </citation>
    <scope>NUCLEOTIDE SEQUENCE</scope>
    <source>
        <strain evidence="2">Ct8Lf7</strain>
    </source>
</reference>
<dbReference type="EMBL" id="BK032511">
    <property type="protein sequence ID" value="DAF44822.1"/>
    <property type="molecule type" value="Genomic_DNA"/>
</dbReference>
<accession>A0A8S5S1F5</accession>
<protein>
    <submittedName>
        <fullName evidence="2">Uncharacterized protein</fullName>
    </submittedName>
</protein>
<feature type="compositionally biased region" description="Polar residues" evidence="1">
    <location>
        <begin position="27"/>
        <end position="37"/>
    </location>
</feature>
<sequence length="46" mass="5075">MNLIIPALTESILSLYIHSWILFSSSFPRNSQTDTNKSSSSSSISL</sequence>
<organism evidence="2">
    <name type="scientific">Podoviridae sp. ct8Lf7</name>
    <dbReference type="NCBI Taxonomy" id="2827723"/>
    <lineage>
        <taxon>Viruses</taxon>
        <taxon>Duplodnaviria</taxon>
        <taxon>Heunggongvirae</taxon>
        <taxon>Uroviricota</taxon>
        <taxon>Caudoviricetes</taxon>
    </lineage>
</organism>
<proteinExistence type="predicted"/>
<name>A0A8S5S1F5_9CAUD</name>
<evidence type="ECO:0000256" key="1">
    <source>
        <dbReference type="SAM" id="MobiDB-lite"/>
    </source>
</evidence>